<dbReference type="InterPro" id="IPR039421">
    <property type="entry name" value="Type_1_exporter"/>
</dbReference>
<evidence type="ECO:0000256" key="1">
    <source>
        <dbReference type="ARBA" id="ARBA00004651"/>
    </source>
</evidence>
<dbReference type="GO" id="GO:0015421">
    <property type="term" value="F:ABC-type oligopeptide transporter activity"/>
    <property type="evidence" value="ECO:0007669"/>
    <property type="project" value="TreeGrafter"/>
</dbReference>
<protein>
    <submittedName>
        <fullName evidence="12">ABC transporter ATP-binding protein</fullName>
    </submittedName>
</protein>
<reference evidence="12" key="1">
    <citation type="journal article" date="2020" name="mSystems">
        <title>Genome- and Community-Level Interaction Insights into Carbon Utilization and Element Cycling Functions of Hydrothermarchaeota in Hydrothermal Sediment.</title>
        <authorList>
            <person name="Zhou Z."/>
            <person name="Liu Y."/>
            <person name="Xu W."/>
            <person name="Pan J."/>
            <person name="Luo Z.H."/>
            <person name="Li M."/>
        </authorList>
    </citation>
    <scope>NUCLEOTIDE SEQUENCE [LARGE SCALE GENOMIC DNA]</scope>
    <source>
        <strain evidence="12">SpSt-966</strain>
    </source>
</reference>
<dbReference type="CDD" id="cd18541">
    <property type="entry name" value="ABC_6TM_TmrB_like"/>
    <property type="match status" value="1"/>
</dbReference>
<dbReference type="SUPFAM" id="SSF90123">
    <property type="entry name" value="ABC transporter transmembrane region"/>
    <property type="match status" value="1"/>
</dbReference>
<evidence type="ECO:0000256" key="8">
    <source>
        <dbReference type="ARBA" id="ARBA00023136"/>
    </source>
</evidence>
<dbReference type="InterPro" id="IPR036640">
    <property type="entry name" value="ABC1_TM_sf"/>
</dbReference>
<dbReference type="EMBL" id="DTPE01000005">
    <property type="protein sequence ID" value="HGE74517.1"/>
    <property type="molecule type" value="Genomic_DNA"/>
</dbReference>
<keyword evidence="2" id="KW-0813">Transport</keyword>
<organism evidence="12">
    <name type="scientific">Mesoaciditoga lauensis</name>
    <dbReference type="NCBI Taxonomy" id="1495039"/>
    <lineage>
        <taxon>Bacteria</taxon>
        <taxon>Thermotogati</taxon>
        <taxon>Thermotogota</taxon>
        <taxon>Thermotogae</taxon>
        <taxon>Mesoaciditogales</taxon>
        <taxon>Mesoaciditogaceae</taxon>
        <taxon>Mesoaciditoga</taxon>
    </lineage>
</organism>
<feature type="transmembrane region" description="Helical" evidence="9">
    <location>
        <begin position="155"/>
        <end position="173"/>
    </location>
</feature>
<feature type="transmembrane region" description="Helical" evidence="9">
    <location>
        <begin position="12"/>
        <end position="30"/>
    </location>
</feature>
<dbReference type="GO" id="GO:0005524">
    <property type="term" value="F:ATP binding"/>
    <property type="evidence" value="ECO:0007669"/>
    <property type="project" value="UniProtKB-KW"/>
</dbReference>
<dbReference type="PROSITE" id="PS00211">
    <property type="entry name" value="ABC_TRANSPORTER_1"/>
    <property type="match status" value="1"/>
</dbReference>
<evidence type="ECO:0000256" key="9">
    <source>
        <dbReference type="SAM" id="Phobius"/>
    </source>
</evidence>
<dbReference type="InterPro" id="IPR017871">
    <property type="entry name" value="ABC_transporter-like_CS"/>
</dbReference>
<sequence length="571" mass="64006">MIREFLQTHWKAYLAGIMFLAGIDYLQILVPKYTGDVVNIVIKPPVDLKIILNYVILIVLIAGGVVVGRFIWRMFIVGGARKFQKYAQQSLFDKFLISPITFFDKNSTGNLMAYFNNDIPAVSQMLSQGVIMTVDAIAMTVFVFAGMLTVVDYKLVLISLIPLPFVALSSWYFGGKIHTRFKKVQTDFSFISQRAQESFSNVKTIKSYGVEKKFEKLFYKECDKFARDNFSLLNISAVYGPLISFLAALTTAIAIFLGGQMVISGSVNLGDFVAFISYLGMLTWPFVAIGQVINVVQMGRASSERIEVLMKTENRKDDGIPFPGKFKTLEIKGLDFYYDDAKVLSDINLNITAGQKVAIIGRIGCGKTTLAKLLTKLYDVERGKIFYNGVDIRDIESQSLRENVLLIPQDSFLFSTKISKNVAFGLEQFSEDDVEDASKISHFHEEVVKLDKKYDTLIGEKGVTLSGGQRQRLTLARGLFKDAGLILLDDVLSAVDSQTASMILEDINKMLKDMTVLVITHNIASIKNSDIIFVMDEGKIVESGTHEELMKSDGFYHKLFMIQQIEREIGH</sequence>
<dbReference type="InterPro" id="IPR027417">
    <property type="entry name" value="P-loop_NTPase"/>
</dbReference>
<comment type="caution">
    <text evidence="12">The sequence shown here is derived from an EMBL/GenBank/DDBJ whole genome shotgun (WGS) entry which is preliminary data.</text>
</comment>
<feature type="domain" description="ABC transmembrane type-1" evidence="11">
    <location>
        <begin position="14"/>
        <end position="298"/>
    </location>
</feature>
<evidence type="ECO:0000256" key="4">
    <source>
        <dbReference type="ARBA" id="ARBA00022692"/>
    </source>
</evidence>
<keyword evidence="4 9" id="KW-0812">Transmembrane</keyword>
<dbReference type="Pfam" id="PF00005">
    <property type="entry name" value="ABC_tran"/>
    <property type="match status" value="1"/>
</dbReference>
<evidence type="ECO:0000256" key="6">
    <source>
        <dbReference type="ARBA" id="ARBA00022840"/>
    </source>
</evidence>
<evidence type="ECO:0000313" key="12">
    <source>
        <dbReference type="EMBL" id="HGE74517.1"/>
    </source>
</evidence>
<dbReference type="SUPFAM" id="SSF52540">
    <property type="entry name" value="P-loop containing nucleoside triphosphate hydrolases"/>
    <property type="match status" value="1"/>
</dbReference>
<keyword evidence="6 12" id="KW-0067">ATP-binding</keyword>
<keyword evidence="3" id="KW-1003">Cell membrane</keyword>
<comment type="subcellular location">
    <subcellularLocation>
        <location evidence="1">Cell membrane</location>
        <topology evidence="1">Multi-pass membrane protein</topology>
    </subcellularLocation>
</comment>
<dbReference type="InterPro" id="IPR003439">
    <property type="entry name" value="ABC_transporter-like_ATP-bd"/>
</dbReference>
<evidence type="ECO:0000256" key="7">
    <source>
        <dbReference type="ARBA" id="ARBA00022989"/>
    </source>
</evidence>
<dbReference type="FunFam" id="3.40.50.300:FF:000221">
    <property type="entry name" value="Multidrug ABC transporter ATP-binding protein"/>
    <property type="match status" value="1"/>
</dbReference>
<dbReference type="PANTHER" id="PTHR43394">
    <property type="entry name" value="ATP-DEPENDENT PERMEASE MDL1, MITOCHONDRIAL"/>
    <property type="match status" value="1"/>
</dbReference>
<accession>A0A7V3RDD9</accession>
<dbReference type="Pfam" id="PF00664">
    <property type="entry name" value="ABC_membrane"/>
    <property type="match status" value="1"/>
</dbReference>
<proteinExistence type="predicted"/>
<keyword evidence="7 9" id="KW-1133">Transmembrane helix</keyword>
<dbReference type="InterPro" id="IPR011527">
    <property type="entry name" value="ABC1_TM_dom"/>
</dbReference>
<name>A0A7V3RDD9_9BACT</name>
<dbReference type="GO" id="GO:0016887">
    <property type="term" value="F:ATP hydrolysis activity"/>
    <property type="evidence" value="ECO:0007669"/>
    <property type="project" value="InterPro"/>
</dbReference>
<dbReference type="Gene3D" id="1.20.1560.10">
    <property type="entry name" value="ABC transporter type 1, transmembrane domain"/>
    <property type="match status" value="1"/>
</dbReference>
<keyword evidence="8 9" id="KW-0472">Membrane</keyword>
<feature type="domain" description="ABC transporter" evidence="10">
    <location>
        <begin position="329"/>
        <end position="562"/>
    </location>
</feature>
<evidence type="ECO:0000256" key="2">
    <source>
        <dbReference type="ARBA" id="ARBA00022448"/>
    </source>
</evidence>
<dbReference type="PANTHER" id="PTHR43394:SF1">
    <property type="entry name" value="ATP-BINDING CASSETTE SUB-FAMILY B MEMBER 10, MITOCHONDRIAL"/>
    <property type="match status" value="1"/>
</dbReference>
<feature type="transmembrane region" description="Helical" evidence="9">
    <location>
        <begin position="50"/>
        <end position="72"/>
    </location>
</feature>
<evidence type="ECO:0000256" key="5">
    <source>
        <dbReference type="ARBA" id="ARBA00022741"/>
    </source>
</evidence>
<feature type="transmembrane region" description="Helical" evidence="9">
    <location>
        <begin position="237"/>
        <end position="263"/>
    </location>
</feature>
<feature type="transmembrane region" description="Helical" evidence="9">
    <location>
        <begin position="129"/>
        <end position="149"/>
    </location>
</feature>
<evidence type="ECO:0000259" key="10">
    <source>
        <dbReference type="PROSITE" id="PS50893"/>
    </source>
</evidence>
<dbReference type="InterPro" id="IPR003593">
    <property type="entry name" value="AAA+_ATPase"/>
</dbReference>
<evidence type="ECO:0000259" key="11">
    <source>
        <dbReference type="PROSITE" id="PS50929"/>
    </source>
</evidence>
<dbReference type="Gene3D" id="3.40.50.300">
    <property type="entry name" value="P-loop containing nucleotide triphosphate hydrolases"/>
    <property type="match status" value="1"/>
</dbReference>
<dbReference type="PROSITE" id="PS50929">
    <property type="entry name" value="ABC_TM1F"/>
    <property type="match status" value="1"/>
</dbReference>
<evidence type="ECO:0000256" key="3">
    <source>
        <dbReference type="ARBA" id="ARBA00022475"/>
    </source>
</evidence>
<dbReference type="SMART" id="SM00382">
    <property type="entry name" value="AAA"/>
    <property type="match status" value="1"/>
</dbReference>
<keyword evidence="5" id="KW-0547">Nucleotide-binding</keyword>
<dbReference type="PROSITE" id="PS50893">
    <property type="entry name" value="ABC_TRANSPORTER_2"/>
    <property type="match status" value="1"/>
</dbReference>
<dbReference type="GO" id="GO:0005886">
    <property type="term" value="C:plasma membrane"/>
    <property type="evidence" value="ECO:0007669"/>
    <property type="project" value="UniProtKB-SubCell"/>
</dbReference>
<gene>
    <name evidence="12" type="ORF">ENX73_00120</name>
</gene>
<feature type="transmembrane region" description="Helical" evidence="9">
    <location>
        <begin position="275"/>
        <end position="296"/>
    </location>
</feature>
<dbReference type="AlphaFoldDB" id="A0A7V3RDD9"/>